<proteinExistence type="inferred from homology"/>
<evidence type="ECO:0000313" key="11">
    <source>
        <dbReference type="RefSeq" id="XP_012945823.1"/>
    </source>
</evidence>
<evidence type="ECO:0000259" key="7">
    <source>
        <dbReference type="PROSITE" id="PS50188"/>
    </source>
</evidence>
<keyword evidence="4" id="KW-0833">Ubl conjugation pathway</keyword>
<accession>A0ABM1ADW3</accession>
<evidence type="ECO:0000313" key="9">
    <source>
        <dbReference type="Proteomes" id="UP000694888"/>
    </source>
</evidence>
<keyword evidence="5" id="KW-0539">Nucleus</keyword>
<dbReference type="RefSeq" id="XP_012945823.1">
    <property type="nucleotide sequence ID" value="XM_013090369.2"/>
</dbReference>
<dbReference type="CDD" id="cd12876">
    <property type="entry name" value="SPRY_SOCS3"/>
    <property type="match status" value="1"/>
</dbReference>
<evidence type="ECO:0000256" key="6">
    <source>
        <dbReference type="SAM" id="MobiDB-lite"/>
    </source>
</evidence>
<dbReference type="InterPro" id="IPR001496">
    <property type="entry name" value="SOCS_box"/>
</dbReference>
<dbReference type="PANTHER" id="PTHR12245">
    <property type="entry name" value="SPRY DOMAIN CONTAINING SOCS BOX PROTEIN"/>
    <property type="match status" value="1"/>
</dbReference>
<dbReference type="PANTHER" id="PTHR12245:SF5">
    <property type="entry name" value="SPRY DOMAIN-CONTAINING SOCS BOX PROTEIN 3"/>
    <property type="match status" value="1"/>
</dbReference>
<keyword evidence="9" id="KW-1185">Reference proteome</keyword>
<dbReference type="InterPro" id="IPR001870">
    <property type="entry name" value="B30.2/SPRY"/>
</dbReference>
<feature type="domain" description="B30.2/SPRY" evidence="7">
    <location>
        <begin position="152"/>
        <end position="341"/>
    </location>
</feature>
<evidence type="ECO:0000256" key="1">
    <source>
        <dbReference type="ARBA" id="ARBA00004123"/>
    </source>
</evidence>
<dbReference type="InterPro" id="IPR035754">
    <property type="entry name" value="SPRY_SPSB3"/>
</dbReference>
<evidence type="ECO:0000256" key="4">
    <source>
        <dbReference type="ARBA" id="ARBA00022786"/>
    </source>
</evidence>
<gene>
    <name evidence="10 11" type="primary">LOC101850528</name>
</gene>
<dbReference type="SMART" id="SM00449">
    <property type="entry name" value="SPRY"/>
    <property type="match status" value="1"/>
</dbReference>
<dbReference type="Gene3D" id="2.60.120.920">
    <property type="match status" value="1"/>
</dbReference>
<feature type="region of interest" description="Disordered" evidence="6">
    <location>
        <begin position="459"/>
        <end position="559"/>
    </location>
</feature>
<dbReference type="InterPro" id="IPR003877">
    <property type="entry name" value="SPRY_dom"/>
</dbReference>
<feature type="compositionally biased region" description="Polar residues" evidence="6">
    <location>
        <begin position="472"/>
        <end position="491"/>
    </location>
</feature>
<feature type="compositionally biased region" description="Low complexity" evidence="6">
    <location>
        <begin position="530"/>
        <end position="551"/>
    </location>
</feature>
<evidence type="ECO:0000313" key="10">
    <source>
        <dbReference type="RefSeq" id="XP_005112396.1"/>
    </source>
</evidence>
<feature type="region of interest" description="Disordered" evidence="6">
    <location>
        <begin position="90"/>
        <end position="112"/>
    </location>
</feature>
<dbReference type="PROSITE" id="PS50188">
    <property type="entry name" value="B302_SPRY"/>
    <property type="match status" value="1"/>
</dbReference>
<dbReference type="Pfam" id="PF00622">
    <property type="entry name" value="SPRY"/>
    <property type="match status" value="1"/>
</dbReference>
<organism evidence="9 11">
    <name type="scientific">Aplysia californica</name>
    <name type="common">California sea hare</name>
    <dbReference type="NCBI Taxonomy" id="6500"/>
    <lineage>
        <taxon>Eukaryota</taxon>
        <taxon>Metazoa</taxon>
        <taxon>Spiralia</taxon>
        <taxon>Lophotrochozoa</taxon>
        <taxon>Mollusca</taxon>
        <taxon>Gastropoda</taxon>
        <taxon>Heterobranchia</taxon>
        <taxon>Euthyneura</taxon>
        <taxon>Tectipleura</taxon>
        <taxon>Aplysiida</taxon>
        <taxon>Aplysioidea</taxon>
        <taxon>Aplysiidae</taxon>
        <taxon>Aplysia</taxon>
    </lineage>
</organism>
<comment type="similarity">
    <text evidence="2">Belongs to the SPSB family.</text>
</comment>
<dbReference type="InterPro" id="IPR043136">
    <property type="entry name" value="B30.2/SPRY_sf"/>
</dbReference>
<comment type="subcellular location">
    <subcellularLocation>
        <location evidence="1">Nucleus</location>
    </subcellularLocation>
</comment>
<sequence length="559" mass="61865">MDGGSGFSILFHNMDQGLSLTPDPVDLQERASSVVHISESISASGDKMSGSERLVSQGTSMDTEEVSRSSCKYCSFRLSKLRLLEKIKSRTAAERSGESSPKSHSPRTDRGCQTSASLFEKAEMTQKELRSLALVLRFPDGKPLKTETFCKCVLQGRERDCRCGEDEKYFDWTWDPEHRGEATSLQEKGRQVIFHKDYSLGTAAIRGQLPMDKDQYFWEVKMTTPVYGTDMMVGVGTANVDLRKYHNVFYSMLGTDMDSWGISYDGRVQHGGKKREYCSRFGQGAIIGVHLDMWHGTLAFFKNRQSLGIAFRGLRGRTLFPMACSTAARSGMRVISSRSFPMSLQFLCCRRLRQFVPAHLSVLDSLAMPPGLRAFLANNMTWLLDVPQSSAGHAASAGYICPICLPLKSVFEGCTDDEDSDEDIRASHLTLHLGDSDDDSDGAESVSSDIQDLMAEVAAASRGRTVSENESHTSPPRSPSADTSSTFQRQSRFGVKKRRVDFEQTGSRFTFAEQQHEGELSKSDEDSTSEDSSSAELQNSGSSQTSSSGPSWLGKRKHE</sequence>
<dbReference type="RefSeq" id="XP_005112396.1">
    <property type="nucleotide sequence ID" value="XM_005112339.3"/>
</dbReference>
<feature type="compositionally biased region" description="Basic and acidic residues" evidence="6">
    <location>
        <begin position="514"/>
        <end position="525"/>
    </location>
</feature>
<dbReference type="GeneID" id="101850528"/>
<dbReference type="SUPFAM" id="SSF49899">
    <property type="entry name" value="Concanavalin A-like lectins/glucanases"/>
    <property type="match status" value="1"/>
</dbReference>
<evidence type="ECO:0000256" key="2">
    <source>
        <dbReference type="ARBA" id="ARBA00010910"/>
    </source>
</evidence>
<name>A0ABM1ADW3_APLCA</name>
<feature type="domain" description="SOCS box" evidence="8">
    <location>
        <begin position="335"/>
        <end position="376"/>
    </location>
</feature>
<reference evidence="10 11" key="1">
    <citation type="submission" date="2025-05" db="UniProtKB">
        <authorList>
            <consortium name="RefSeq"/>
        </authorList>
    </citation>
    <scope>IDENTIFICATION</scope>
</reference>
<dbReference type="InterPro" id="IPR013320">
    <property type="entry name" value="ConA-like_dom_sf"/>
</dbReference>
<protein>
    <recommendedName>
        <fullName evidence="3">SPRY domain-containing SOCS box protein 3</fullName>
    </recommendedName>
</protein>
<evidence type="ECO:0000256" key="5">
    <source>
        <dbReference type="ARBA" id="ARBA00023242"/>
    </source>
</evidence>
<dbReference type="InterPro" id="IPR050672">
    <property type="entry name" value="FBXO45-Fsn/SPSB_families"/>
</dbReference>
<evidence type="ECO:0000256" key="3">
    <source>
        <dbReference type="ARBA" id="ARBA00014684"/>
    </source>
</evidence>
<dbReference type="PROSITE" id="PS50225">
    <property type="entry name" value="SOCS"/>
    <property type="match status" value="1"/>
</dbReference>
<evidence type="ECO:0000259" key="8">
    <source>
        <dbReference type="PROSITE" id="PS50225"/>
    </source>
</evidence>
<dbReference type="Proteomes" id="UP000694888">
    <property type="component" value="Unplaced"/>
</dbReference>